<organism evidence="2 3">
    <name type="scientific">Streptomyces mobaraensis</name>
    <name type="common">Streptoverticillium mobaraense</name>
    <dbReference type="NCBI Taxonomy" id="35621"/>
    <lineage>
        <taxon>Bacteria</taxon>
        <taxon>Bacillati</taxon>
        <taxon>Actinomycetota</taxon>
        <taxon>Actinomycetes</taxon>
        <taxon>Kitasatosporales</taxon>
        <taxon>Streptomycetaceae</taxon>
        <taxon>Streptomyces</taxon>
    </lineage>
</organism>
<dbReference type="Proteomes" id="UP000327000">
    <property type="component" value="Unassembled WGS sequence"/>
</dbReference>
<feature type="compositionally biased region" description="Basic and acidic residues" evidence="1">
    <location>
        <begin position="37"/>
        <end position="54"/>
    </location>
</feature>
<dbReference type="OrthoDB" id="3540762at2"/>
<reference evidence="2 3" key="1">
    <citation type="journal article" date="2019" name="Microb. Cell Fact.">
        <title>Exploring novel herbicidin analogues by transcriptional regulator overexpression and MS/MS molecular networking.</title>
        <authorList>
            <person name="Shi Y."/>
            <person name="Gu R."/>
            <person name="Li Y."/>
            <person name="Wang X."/>
            <person name="Ren W."/>
            <person name="Li X."/>
            <person name="Wang L."/>
            <person name="Xie Y."/>
            <person name="Hong B."/>
        </authorList>
    </citation>
    <scope>NUCLEOTIDE SEQUENCE [LARGE SCALE GENOMIC DNA]</scope>
    <source>
        <strain evidence="2 3">US-43</strain>
    </source>
</reference>
<proteinExistence type="predicted"/>
<dbReference type="AlphaFoldDB" id="A0A5N5WG06"/>
<feature type="region of interest" description="Disordered" evidence="1">
    <location>
        <begin position="31"/>
        <end position="57"/>
    </location>
</feature>
<sequence>MAFEDGDLVLRRREAEVGRYASAVARAVGGDSVPGFRPREDPQRFRERHPDHGRPWSAEDDERLLALYRNGERDPAALGAEFGRQASAVRSRLARLGLGRLL</sequence>
<evidence type="ECO:0000313" key="3">
    <source>
        <dbReference type="Proteomes" id="UP000327000"/>
    </source>
</evidence>
<evidence type="ECO:0000313" key="2">
    <source>
        <dbReference type="EMBL" id="KAB7851166.1"/>
    </source>
</evidence>
<accession>A0A5N5WG06</accession>
<gene>
    <name evidence="2" type="ORF">FRZ00_03325</name>
</gene>
<dbReference type="RefSeq" id="WP_152262393.1">
    <property type="nucleotide sequence ID" value="NZ_VOKX01000007.1"/>
</dbReference>
<comment type="caution">
    <text evidence="2">The sequence shown here is derived from an EMBL/GenBank/DDBJ whole genome shotgun (WGS) entry which is preliminary data.</text>
</comment>
<keyword evidence="3" id="KW-1185">Reference proteome</keyword>
<name>A0A5N5WG06_STRMB</name>
<evidence type="ECO:0000256" key="1">
    <source>
        <dbReference type="SAM" id="MobiDB-lite"/>
    </source>
</evidence>
<dbReference type="EMBL" id="VOKX01000007">
    <property type="protein sequence ID" value="KAB7851166.1"/>
    <property type="molecule type" value="Genomic_DNA"/>
</dbReference>
<protein>
    <submittedName>
        <fullName evidence="2">Uncharacterized protein</fullName>
    </submittedName>
</protein>